<proteinExistence type="predicted"/>
<keyword evidence="2" id="KW-1185">Reference proteome</keyword>
<gene>
    <name evidence="1" type="ORF">PDTA9734_19570</name>
</gene>
<evidence type="ECO:0000313" key="1">
    <source>
        <dbReference type="EMBL" id="BDD50470.1"/>
    </source>
</evidence>
<reference evidence="1 2" key="1">
    <citation type="submission" date="2021-12" db="EMBL/GenBank/DDBJ databases">
        <title>Complete genome sequence of Phytobacter diazotrophicus TA9734.</title>
        <authorList>
            <person name="Kubota H."/>
            <person name="Nakayama Y."/>
            <person name="Ariyoshi T."/>
        </authorList>
    </citation>
    <scope>NUCLEOTIDE SEQUENCE [LARGE SCALE GENOMIC DNA]</scope>
    <source>
        <strain evidence="1 2">TA9734</strain>
    </source>
</reference>
<dbReference type="EMBL" id="AP025334">
    <property type="protein sequence ID" value="BDD50470.1"/>
    <property type="molecule type" value="Genomic_DNA"/>
</dbReference>
<protein>
    <submittedName>
        <fullName evidence="1">Uncharacterized protein</fullName>
    </submittedName>
</protein>
<sequence length="397" mass="46262">MSITNRITGPLYDERIKNILMGADHEYKRLANTSTSLLELLPPHYDLSSMFSYEQKGIVFRIKLIKPEIKISRHQLLFSTHFLEPEFLHAYKEHLSKALHKTIKLCVKKYSQKIKIKHAILDYLSSSPRNSSCYDLHKIVLQTGYYEEVRRIKKRIQDDRLLDKLTLDGPLTNISRYMREDHTKIIDHIESCTCKIVEKSRKNPYIFNSSIISGRKTNITGVLFFLSELISNLHINPTEINNISTAIILSIVYSVLQYLQSGRETEKDKDKDKDKASPALDFIPTIIAPHVFYLAKREKSSQYKYIEKEYLLGQLLTFLMYKTAYYAMHKTNVSHKLFYNDINNELPIDELKDNKLLSRNFIQSTDNLAVDVIEAGIKEISTLINQRKVLFFSFLPL</sequence>
<organism evidence="1 2">
    <name type="scientific">Phytobacter diazotrophicus</name>
    <dbReference type="NCBI Taxonomy" id="395631"/>
    <lineage>
        <taxon>Bacteria</taxon>
        <taxon>Pseudomonadati</taxon>
        <taxon>Pseudomonadota</taxon>
        <taxon>Gammaproteobacteria</taxon>
        <taxon>Enterobacterales</taxon>
        <taxon>Enterobacteriaceae</taxon>
        <taxon>Phytobacter</taxon>
    </lineage>
</organism>
<dbReference type="RefSeq" id="WP_125124323.1">
    <property type="nucleotide sequence ID" value="NZ_AP025334.1"/>
</dbReference>
<dbReference type="Proteomes" id="UP001320460">
    <property type="component" value="Chromosome"/>
</dbReference>
<evidence type="ECO:0000313" key="2">
    <source>
        <dbReference type="Proteomes" id="UP001320460"/>
    </source>
</evidence>
<name>A0ABM7VTM9_9ENTR</name>
<accession>A0ABM7VTM9</accession>